<evidence type="ECO:0000313" key="2">
    <source>
        <dbReference type="WBParaSite" id="ACRNAN_scaffold1108.g15516.t1"/>
    </source>
</evidence>
<dbReference type="AlphaFoldDB" id="A0A914CI84"/>
<dbReference type="Proteomes" id="UP000887540">
    <property type="component" value="Unplaced"/>
</dbReference>
<proteinExistence type="predicted"/>
<organism evidence="1 2">
    <name type="scientific">Acrobeloides nanus</name>
    <dbReference type="NCBI Taxonomy" id="290746"/>
    <lineage>
        <taxon>Eukaryota</taxon>
        <taxon>Metazoa</taxon>
        <taxon>Ecdysozoa</taxon>
        <taxon>Nematoda</taxon>
        <taxon>Chromadorea</taxon>
        <taxon>Rhabditida</taxon>
        <taxon>Tylenchina</taxon>
        <taxon>Cephalobomorpha</taxon>
        <taxon>Cephaloboidea</taxon>
        <taxon>Cephalobidae</taxon>
        <taxon>Acrobeloides</taxon>
    </lineage>
</organism>
<reference evidence="2" key="1">
    <citation type="submission" date="2022-11" db="UniProtKB">
        <authorList>
            <consortium name="WormBaseParasite"/>
        </authorList>
    </citation>
    <scope>IDENTIFICATION</scope>
</reference>
<keyword evidence="1" id="KW-1185">Reference proteome</keyword>
<dbReference type="WBParaSite" id="ACRNAN_scaffold1108.g15516.t1">
    <property type="protein sequence ID" value="ACRNAN_scaffold1108.g15516.t1"/>
    <property type="gene ID" value="ACRNAN_scaffold1108.g15516"/>
</dbReference>
<name>A0A914CI84_9BILA</name>
<accession>A0A914CI84</accession>
<protein>
    <submittedName>
        <fullName evidence="2">Uncharacterized protein</fullName>
    </submittedName>
</protein>
<evidence type="ECO:0000313" key="1">
    <source>
        <dbReference type="Proteomes" id="UP000887540"/>
    </source>
</evidence>
<sequence>MPCHCIGAGDLFQYLGNNTLVLYNDFLDAFPIGSKTKLNFFQHLLTLSEDESIAKLEKFGKEYVDESDENTIVIENQPDLKFTSAPIVPIASDKWIILDDNGQMVLGNTTGGSKWKILKPTKETNEQFYTSDGLDNENYRKFYRSGNNIYFLCLKNVDGEPDEVMLYEIKVFEENGTFEAKFLGTTKAEALNATPSFIYDIFIHNGVLFYLNEGILLTAFFRPLKQEEKEVLNKH</sequence>